<dbReference type="EMBL" id="NPDY01000002">
    <property type="protein sequence ID" value="PJZ70862.1"/>
    <property type="molecule type" value="Genomic_DNA"/>
</dbReference>
<evidence type="ECO:0000256" key="1">
    <source>
        <dbReference type="SAM" id="Phobius"/>
    </source>
</evidence>
<feature type="transmembrane region" description="Helical" evidence="1">
    <location>
        <begin position="40"/>
        <end position="59"/>
    </location>
</feature>
<dbReference type="GO" id="GO:0080120">
    <property type="term" value="P:CAAX-box protein maturation"/>
    <property type="evidence" value="ECO:0007669"/>
    <property type="project" value="UniProtKB-ARBA"/>
</dbReference>
<dbReference type="InterPro" id="IPR042150">
    <property type="entry name" value="MmRce1-like"/>
</dbReference>
<reference evidence="5 6" key="1">
    <citation type="submission" date="2017-07" db="EMBL/GenBank/DDBJ databases">
        <title>Leptospira spp. isolated from tropical soils.</title>
        <authorList>
            <person name="Thibeaux R."/>
            <person name="Iraola G."/>
            <person name="Ferres I."/>
            <person name="Bierque E."/>
            <person name="Girault D."/>
            <person name="Soupe-Gilbert M.-E."/>
            <person name="Picardeau M."/>
            <person name="Goarant C."/>
        </authorList>
    </citation>
    <scope>NUCLEOTIDE SEQUENCE [LARGE SCALE GENOMIC DNA]</scope>
    <source>
        <strain evidence="4 6">FH1-B-B1</strain>
        <strain evidence="3 5">FH1-B-C1</strain>
    </source>
</reference>
<feature type="transmembrane region" description="Helical" evidence="1">
    <location>
        <begin position="155"/>
        <end position="177"/>
    </location>
</feature>
<feature type="transmembrane region" description="Helical" evidence="1">
    <location>
        <begin position="207"/>
        <end position="224"/>
    </location>
</feature>
<gene>
    <name evidence="3" type="ORF">CH360_04960</name>
    <name evidence="4" type="ORF">CH373_06230</name>
</gene>
<keyword evidence="5" id="KW-1185">Reference proteome</keyword>
<organism evidence="4 6">
    <name type="scientific">Leptospira perolatii</name>
    <dbReference type="NCBI Taxonomy" id="2023191"/>
    <lineage>
        <taxon>Bacteria</taxon>
        <taxon>Pseudomonadati</taxon>
        <taxon>Spirochaetota</taxon>
        <taxon>Spirochaetia</taxon>
        <taxon>Leptospirales</taxon>
        <taxon>Leptospiraceae</taxon>
        <taxon>Leptospira</taxon>
    </lineage>
</organism>
<dbReference type="InterPro" id="IPR003675">
    <property type="entry name" value="Rce1/LyrA-like_dom"/>
</dbReference>
<evidence type="ECO:0000259" key="2">
    <source>
        <dbReference type="Pfam" id="PF02517"/>
    </source>
</evidence>
<dbReference type="Pfam" id="PF02517">
    <property type="entry name" value="Rce1-like"/>
    <property type="match status" value="1"/>
</dbReference>
<dbReference type="PANTHER" id="PTHR35797:SF1">
    <property type="entry name" value="PROTEASE"/>
    <property type="match status" value="1"/>
</dbReference>
<dbReference type="Proteomes" id="UP000231962">
    <property type="component" value="Unassembled WGS sequence"/>
</dbReference>
<dbReference type="AlphaFoldDB" id="A0A2M9ZNU5"/>
<sequence>MNTTSSTERSLLKFLLLLIALSVPLWVLGSIFEIELFPGFYLYQLPLGMPSVAALILIYRERGKAGVISLLKRTYDFRNIRSKIWYVPILFLSPIVGLINYTILYFTGVPVPSLQFSSVILLGYSMVFFMTYGEELGLTGYLIDPLQERYSALKSGLIVGFIWAAYHIPGFVISGFYTIEWMFWHALYTIATRIIFVWVYNNSGKSMFSMALFHWTFGIFWILFPPTGNLQKATPYYDPQICSLTVLFFASIVTFLWGPRTLAHYRFSTAENSKG</sequence>
<comment type="caution">
    <text evidence="4">The sequence shown here is derived from an EMBL/GenBank/DDBJ whole genome shotgun (WGS) entry which is preliminary data.</text>
</comment>
<proteinExistence type="predicted"/>
<keyword evidence="1" id="KW-1133">Transmembrane helix</keyword>
<feature type="transmembrane region" description="Helical" evidence="1">
    <location>
        <begin position="119"/>
        <end position="143"/>
    </location>
</feature>
<dbReference type="GO" id="GO:0004175">
    <property type="term" value="F:endopeptidase activity"/>
    <property type="evidence" value="ECO:0007669"/>
    <property type="project" value="UniProtKB-ARBA"/>
</dbReference>
<name>A0A2M9ZNU5_9LEPT</name>
<feature type="domain" description="CAAX prenyl protease 2/Lysostaphin resistance protein A-like" evidence="2">
    <location>
        <begin position="119"/>
        <end position="217"/>
    </location>
</feature>
<evidence type="ECO:0000313" key="4">
    <source>
        <dbReference type="EMBL" id="PJZ73758.1"/>
    </source>
</evidence>
<feature type="transmembrane region" description="Helical" evidence="1">
    <location>
        <begin position="12"/>
        <end position="34"/>
    </location>
</feature>
<protein>
    <recommendedName>
        <fullName evidence="2">CAAX prenyl protease 2/Lysostaphin resistance protein A-like domain-containing protein</fullName>
    </recommendedName>
</protein>
<accession>A0A2M9ZNU5</accession>
<dbReference type="OrthoDB" id="9777755at2"/>
<evidence type="ECO:0000313" key="5">
    <source>
        <dbReference type="Proteomes" id="UP000231962"/>
    </source>
</evidence>
<keyword evidence="1" id="KW-0812">Transmembrane</keyword>
<dbReference type="Proteomes" id="UP000231990">
    <property type="component" value="Unassembled WGS sequence"/>
</dbReference>
<feature type="transmembrane region" description="Helical" evidence="1">
    <location>
        <begin position="183"/>
        <end position="200"/>
    </location>
</feature>
<keyword evidence="1" id="KW-0472">Membrane</keyword>
<feature type="transmembrane region" description="Helical" evidence="1">
    <location>
        <begin position="236"/>
        <end position="257"/>
    </location>
</feature>
<dbReference type="RefSeq" id="WP_100712866.1">
    <property type="nucleotide sequence ID" value="NZ_NPDY01000002.1"/>
</dbReference>
<evidence type="ECO:0000313" key="3">
    <source>
        <dbReference type="EMBL" id="PJZ70862.1"/>
    </source>
</evidence>
<dbReference type="PANTHER" id="PTHR35797">
    <property type="entry name" value="PROTEASE-RELATED"/>
    <property type="match status" value="1"/>
</dbReference>
<evidence type="ECO:0000313" key="6">
    <source>
        <dbReference type="Proteomes" id="UP000231990"/>
    </source>
</evidence>
<feature type="transmembrane region" description="Helical" evidence="1">
    <location>
        <begin position="84"/>
        <end position="107"/>
    </location>
</feature>
<dbReference type="EMBL" id="NPDZ01000003">
    <property type="protein sequence ID" value="PJZ73758.1"/>
    <property type="molecule type" value="Genomic_DNA"/>
</dbReference>